<dbReference type="InterPro" id="IPR011146">
    <property type="entry name" value="HIT-like"/>
</dbReference>
<evidence type="ECO:0000256" key="1">
    <source>
        <dbReference type="PIRSR" id="PIRSR601310-1"/>
    </source>
</evidence>
<dbReference type="SUPFAM" id="SSF54197">
    <property type="entry name" value="HIT-like"/>
    <property type="match status" value="1"/>
</dbReference>
<dbReference type="Pfam" id="PF01230">
    <property type="entry name" value="HIT"/>
    <property type="match status" value="1"/>
</dbReference>
<organism evidence="5 6">
    <name type="scientific">Methylogaea oryzae</name>
    <dbReference type="NCBI Taxonomy" id="1295382"/>
    <lineage>
        <taxon>Bacteria</taxon>
        <taxon>Pseudomonadati</taxon>
        <taxon>Pseudomonadota</taxon>
        <taxon>Gammaproteobacteria</taxon>
        <taxon>Methylococcales</taxon>
        <taxon>Methylococcaceae</taxon>
        <taxon>Methylogaea</taxon>
    </lineage>
</organism>
<dbReference type="GO" id="GO:0003824">
    <property type="term" value="F:catalytic activity"/>
    <property type="evidence" value="ECO:0007669"/>
    <property type="project" value="InterPro"/>
</dbReference>
<keyword evidence="6" id="KW-1185">Reference proteome</keyword>
<accession>A0A8D5ANN8</accession>
<feature type="active site" description="Tele-AMP-histidine intermediate" evidence="1">
    <location>
        <position position="100"/>
    </location>
</feature>
<evidence type="ECO:0000259" key="4">
    <source>
        <dbReference type="PROSITE" id="PS51084"/>
    </source>
</evidence>
<dbReference type="PROSITE" id="PS00892">
    <property type="entry name" value="HIT_1"/>
    <property type="match status" value="1"/>
</dbReference>
<dbReference type="PANTHER" id="PTHR23089">
    <property type="entry name" value="HISTIDINE TRIAD HIT PROTEIN"/>
    <property type="match status" value="1"/>
</dbReference>
<dbReference type="KEGG" id="moz:MoryE10_28760"/>
<dbReference type="InterPro" id="IPR001310">
    <property type="entry name" value="Histidine_triad_HIT"/>
</dbReference>
<dbReference type="AlphaFoldDB" id="A0A8D5ANN8"/>
<dbReference type="InterPro" id="IPR019808">
    <property type="entry name" value="Histidine_triad_CS"/>
</dbReference>
<sequence length="114" mass="12399">MAECIFCKMAAGEIKPAIVHETDQVLAFRDINPRAPVHVLVIPKKHIATLNDLDAGDTQLAGELLQTAKIVAEMEGLSQNGYRTVINCNAHGGQEVFHLHIHVLGGRAMKWPPG</sequence>
<protein>
    <submittedName>
        <fullName evidence="5">Histidine triad nucleotide-binding protein</fullName>
    </submittedName>
</protein>
<reference evidence="5" key="1">
    <citation type="submission" date="2019-06" db="EMBL/GenBank/DDBJ databases">
        <title>Complete genome sequence of Methylogaea oryzae strain JCM16910.</title>
        <authorList>
            <person name="Asakawa S."/>
        </authorList>
    </citation>
    <scope>NUCLEOTIDE SEQUENCE</scope>
    <source>
        <strain evidence="5">E10</strain>
    </source>
</reference>
<evidence type="ECO:0000313" key="5">
    <source>
        <dbReference type="EMBL" id="BBL72270.1"/>
    </source>
</evidence>
<dbReference type="PROSITE" id="PS51084">
    <property type="entry name" value="HIT_2"/>
    <property type="match status" value="1"/>
</dbReference>
<dbReference type="Proteomes" id="UP000824988">
    <property type="component" value="Chromosome"/>
</dbReference>
<evidence type="ECO:0000256" key="2">
    <source>
        <dbReference type="PIRSR" id="PIRSR601310-3"/>
    </source>
</evidence>
<dbReference type="CDD" id="cd01276">
    <property type="entry name" value="PKCI_related"/>
    <property type="match status" value="1"/>
</dbReference>
<name>A0A8D5ANN8_9GAMM</name>
<evidence type="ECO:0000256" key="3">
    <source>
        <dbReference type="PROSITE-ProRule" id="PRU00464"/>
    </source>
</evidence>
<gene>
    <name evidence="5" type="primary">hit</name>
    <name evidence="5" type="ORF">MoryE10_28760</name>
</gene>
<dbReference type="Gene3D" id="3.30.428.10">
    <property type="entry name" value="HIT-like"/>
    <property type="match status" value="1"/>
</dbReference>
<feature type="domain" description="HIT" evidence="4">
    <location>
        <begin position="5"/>
        <end position="114"/>
    </location>
</feature>
<proteinExistence type="predicted"/>
<feature type="short sequence motif" description="Histidine triad motif" evidence="2 3">
    <location>
        <begin position="98"/>
        <end position="102"/>
    </location>
</feature>
<evidence type="ECO:0000313" key="6">
    <source>
        <dbReference type="Proteomes" id="UP000824988"/>
    </source>
</evidence>
<dbReference type="RefSeq" id="WP_054774204.1">
    <property type="nucleotide sequence ID" value="NZ_AP019782.1"/>
</dbReference>
<dbReference type="EMBL" id="AP019782">
    <property type="protein sequence ID" value="BBL72270.1"/>
    <property type="molecule type" value="Genomic_DNA"/>
</dbReference>
<dbReference type="InterPro" id="IPR036265">
    <property type="entry name" value="HIT-like_sf"/>
</dbReference>
<dbReference type="PRINTS" id="PR00332">
    <property type="entry name" value="HISTRIAD"/>
</dbReference>